<evidence type="ECO:0000313" key="1">
    <source>
        <dbReference type="EMBL" id="VAW99508.1"/>
    </source>
</evidence>
<organism evidence="1">
    <name type="scientific">hydrothermal vent metagenome</name>
    <dbReference type="NCBI Taxonomy" id="652676"/>
    <lineage>
        <taxon>unclassified sequences</taxon>
        <taxon>metagenomes</taxon>
        <taxon>ecological metagenomes</taxon>
    </lineage>
</organism>
<sequence length="44" mass="4947">MRRGLAMNVGLHFLLRCYNARTLSSLPGFRKLNPGHLFVGSMTL</sequence>
<dbReference type="EMBL" id="UOFU01000173">
    <property type="protein sequence ID" value="VAW99508.1"/>
    <property type="molecule type" value="Genomic_DNA"/>
</dbReference>
<reference evidence="1" key="1">
    <citation type="submission" date="2018-06" db="EMBL/GenBank/DDBJ databases">
        <authorList>
            <person name="Zhirakovskaya E."/>
        </authorList>
    </citation>
    <scope>NUCLEOTIDE SEQUENCE</scope>
</reference>
<dbReference type="AlphaFoldDB" id="A0A3B1A188"/>
<proteinExistence type="predicted"/>
<gene>
    <name evidence="1" type="ORF">MNBD_GAMMA20-955</name>
</gene>
<protein>
    <submittedName>
        <fullName evidence="1">Uncharacterized protein</fullName>
    </submittedName>
</protein>
<name>A0A3B1A188_9ZZZZ</name>
<accession>A0A3B1A188</accession>